<sequence>NWVVIVSPAVEGYAPDGTPFGSTSGQYVKDLDPAIKAKYSIPYGVYEIADYDTRYYCILLLGLADNNVSLVSSTNPSTLSLLCNKADDMKERLINDIRLGILDKTLVLPEPIRKLV</sequence>
<reference evidence="2" key="2">
    <citation type="submission" date="2019-06" db="EMBL/GenBank/DDBJ databases">
        <title>Co-occurence of chitin degradation, pigmentation and bioactivity in marine Pseudoalteromonas.</title>
        <authorList>
            <person name="Sonnenschein E.C."/>
            <person name="Bech P.K."/>
        </authorList>
    </citation>
    <scope>NUCLEOTIDE SEQUENCE [LARGE SCALE GENOMIC DNA]</scope>
    <source>
        <strain evidence="2">S2897</strain>
    </source>
</reference>
<name>A0A5S3Y769_9GAMM</name>
<proteinExistence type="predicted"/>
<feature type="non-terminal residue" evidence="1">
    <location>
        <position position="1"/>
    </location>
</feature>
<evidence type="ECO:0000313" key="2">
    <source>
        <dbReference type="Proteomes" id="UP000305874"/>
    </source>
</evidence>
<feature type="non-terminal residue" evidence="1">
    <location>
        <position position="116"/>
    </location>
</feature>
<comment type="caution">
    <text evidence="1">The sequence shown here is derived from an EMBL/GenBank/DDBJ whole genome shotgun (WGS) entry which is preliminary data.</text>
</comment>
<accession>A0A5S3Y769</accession>
<dbReference type="AlphaFoldDB" id="A0A5S3Y769"/>
<gene>
    <name evidence="1" type="ORF">CWC05_23675</name>
</gene>
<organism evidence="1 2">
    <name type="scientific">Pseudoalteromonas ruthenica</name>
    <dbReference type="NCBI Taxonomy" id="151081"/>
    <lineage>
        <taxon>Bacteria</taxon>
        <taxon>Pseudomonadati</taxon>
        <taxon>Pseudomonadota</taxon>
        <taxon>Gammaproteobacteria</taxon>
        <taxon>Alteromonadales</taxon>
        <taxon>Pseudoalteromonadaceae</taxon>
        <taxon>Pseudoalteromonas</taxon>
    </lineage>
</organism>
<protein>
    <submittedName>
        <fullName evidence="1">GH3 auxin-responsive promoter family protein</fullName>
    </submittedName>
</protein>
<dbReference type="RefSeq" id="WP_138549481.1">
    <property type="nucleotide sequence ID" value="NZ_PNCG01001036.1"/>
</dbReference>
<dbReference type="Proteomes" id="UP000305874">
    <property type="component" value="Unassembled WGS sequence"/>
</dbReference>
<dbReference type="Pfam" id="PF03321">
    <property type="entry name" value="GH3"/>
    <property type="match status" value="1"/>
</dbReference>
<evidence type="ECO:0000313" key="1">
    <source>
        <dbReference type="EMBL" id="TMP67233.1"/>
    </source>
</evidence>
<dbReference type="EMBL" id="PNCG01001036">
    <property type="protein sequence ID" value="TMP67233.1"/>
    <property type="molecule type" value="Genomic_DNA"/>
</dbReference>
<reference evidence="1 2" key="1">
    <citation type="submission" date="2017-12" db="EMBL/GenBank/DDBJ databases">
        <authorList>
            <person name="Paulsen S."/>
            <person name="Gram L.K."/>
        </authorList>
    </citation>
    <scope>NUCLEOTIDE SEQUENCE [LARGE SCALE GENOMIC DNA]</scope>
    <source>
        <strain evidence="1 2">S2897</strain>
    </source>
</reference>